<dbReference type="CDD" id="cd00268">
    <property type="entry name" value="DEADc"/>
    <property type="match status" value="1"/>
</dbReference>
<comment type="caution">
    <text evidence="11">The sequence shown here is derived from an EMBL/GenBank/DDBJ whole genome shotgun (WGS) entry which is preliminary data.</text>
</comment>
<dbReference type="GO" id="GO:0016787">
    <property type="term" value="F:hydrolase activity"/>
    <property type="evidence" value="ECO:0007669"/>
    <property type="project" value="UniProtKB-KW"/>
</dbReference>
<protein>
    <recommendedName>
        <fullName evidence="13">DEAD/DEAH box helicase</fullName>
    </recommendedName>
</protein>
<evidence type="ECO:0000256" key="7">
    <source>
        <dbReference type="SAM" id="MobiDB-lite"/>
    </source>
</evidence>
<dbReference type="Gene3D" id="3.40.50.300">
    <property type="entry name" value="P-loop containing nucleotide triphosphate hydrolases"/>
    <property type="match status" value="2"/>
</dbReference>
<feature type="region of interest" description="Disordered" evidence="7">
    <location>
        <begin position="1"/>
        <end position="23"/>
    </location>
</feature>
<dbReference type="SMART" id="SM00490">
    <property type="entry name" value="HELICc"/>
    <property type="match status" value="1"/>
</dbReference>
<dbReference type="InterPro" id="IPR014001">
    <property type="entry name" value="Helicase_ATP-bd"/>
</dbReference>
<reference evidence="11 12" key="1">
    <citation type="journal article" date="2016" name="Nat. Commun.">
        <title>Thousands of microbial genomes shed light on interconnected biogeochemical processes in an aquifer system.</title>
        <authorList>
            <person name="Anantharaman K."/>
            <person name="Brown C.T."/>
            <person name="Hug L.A."/>
            <person name="Sharon I."/>
            <person name="Castelle C.J."/>
            <person name="Probst A.J."/>
            <person name="Thomas B.C."/>
            <person name="Singh A."/>
            <person name="Wilkins M.J."/>
            <person name="Karaoz U."/>
            <person name="Brodie E.L."/>
            <person name="Williams K.H."/>
            <person name="Hubbard S.S."/>
            <person name="Banfield J.F."/>
        </authorList>
    </citation>
    <scope>NUCLEOTIDE SEQUENCE [LARGE SCALE GENOMIC DNA]</scope>
</reference>
<gene>
    <name evidence="11" type="ORF">A2228_00105</name>
</gene>
<keyword evidence="3" id="KW-0347">Helicase</keyword>
<dbReference type="InterPro" id="IPR027417">
    <property type="entry name" value="P-loop_NTPase"/>
</dbReference>
<comment type="similarity">
    <text evidence="5">Belongs to the DEAD box helicase family.</text>
</comment>
<dbReference type="PANTHER" id="PTHR47959">
    <property type="entry name" value="ATP-DEPENDENT RNA HELICASE RHLE-RELATED"/>
    <property type="match status" value="1"/>
</dbReference>
<dbReference type="PROSITE" id="PS51195">
    <property type="entry name" value="Q_MOTIF"/>
    <property type="match status" value="1"/>
</dbReference>
<feature type="short sequence motif" description="Q motif" evidence="6">
    <location>
        <begin position="53"/>
        <end position="81"/>
    </location>
</feature>
<name>A0A1F5F5C3_9BACT</name>
<dbReference type="GO" id="GO:0005829">
    <property type="term" value="C:cytosol"/>
    <property type="evidence" value="ECO:0007669"/>
    <property type="project" value="TreeGrafter"/>
</dbReference>
<evidence type="ECO:0000256" key="1">
    <source>
        <dbReference type="ARBA" id="ARBA00022741"/>
    </source>
</evidence>
<evidence type="ECO:0000256" key="5">
    <source>
        <dbReference type="ARBA" id="ARBA00038437"/>
    </source>
</evidence>
<dbReference type="AlphaFoldDB" id="A0A1F5F5C3"/>
<dbReference type="PROSITE" id="PS51192">
    <property type="entry name" value="HELICASE_ATP_BIND_1"/>
    <property type="match status" value="1"/>
</dbReference>
<keyword evidence="1" id="KW-0547">Nucleotide-binding</keyword>
<evidence type="ECO:0000259" key="10">
    <source>
        <dbReference type="PROSITE" id="PS51195"/>
    </source>
</evidence>
<dbReference type="GO" id="GO:0003724">
    <property type="term" value="F:RNA helicase activity"/>
    <property type="evidence" value="ECO:0007669"/>
    <property type="project" value="InterPro"/>
</dbReference>
<accession>A0A1F5F5C3</accession>
<dbReference type="GO" id="GO:0003676">
    <property type="term" value="F:nucleic acid binding"/>
    <property type="evidence" value="ECO:0007669"/>
    <property type="project" value="InterPro"/>
</dbReference>
<evidence type="ECO:0000256" key="4">
    <source>
        <dbReference type="ARBA" id="ARBA00022840"/>
    </source>
</evidence>
<feature type="domain" description="Helicase ATP-binding" evidence="8">
    <location>
        <begin position="84"/>
        <end position="253"/>
    </location>
</feature>
<dbReference type="InterPro" id="IPR001650">
    <property type="entry name" value="Helicase_C-like"/>
</dbReference>
<dbReference type="InterPro" id="IPR050079">
    <property type="entry name" value="DEAD_box_RNA_helicase"/>
</dbReference>
<keyword evidence="2" id="KW-0378">Hydrolase</keyword>
<dbReference type="SUPFAM" id="SSF52540">
    <property type="entry name" value="P-loop containing nucleoside triphosphate hydrolases"/>
    <property type="match status" value="1"/>
</dbReference>
<dbReference type="CDD" id="cd18787">
    <property type="entry name" value="SF2_C_DEAD"/>
    <property type="match status" value="1"/>
</dbReference>
<evidence type="ECO:0000256" key="6">
    <source>
        <dbReference type="PROSITE-ProRule" id="PRU00552"/>
    </source>
</evidence>
<dbReference type="InterPro" id="IPR011545">
    <property type="entry name" value="DEAD/DEAH_box_helicase_dom"/>
</dbReference>
<dbReference type="InterPro" id="IPR044742">
    <property type="entry name" value="DEAD/DEAH_RhlB"/>
</dbReference>
<evidence type="ECO:0000259" key="8">
    <source>
        <dbReference type="PROSITE" id="PS51192"/>
    </source>
</evidence>
<evidence type="ECO:0000256" key="3">
    <source>
        <dbReference type="ARBA" id="ARBA00022806"/>
    </source>
</evidence>
<feature type="domain" description="DEAD-box RNA helicase Q" evidence="10">
    <location>
        <begin position="53"/>
        <end position="81"/>
    </location>
</feature>
<dbReference type="SMART" id="SM00487">
    <property type="entry name" value="DEXDc"/>
    <property type="match status" value="1"/>
</dbReference>
<organism evidence="11 12">
    <name type="scientific">Candidatus Collierbacteria bacterium RIFOXYA2_FULL_46_10</name>
    <dbReference type="NCBI Taxonomy" id="1817726"/>
    <lineage>
        <taxon>Bacteria</taxon>
        <taxon>Candidatus Collieribacteriota</taxon>
    </lineage>
</organism>
<dbReference type="PANTHER" id="PTHR47959:SF13">
    <property type="entry name" value="ATP-DEPENDENT RNA HELICASE RHLE"/>
    <property type="match status" value="1"/>
</dbReference>
<evidence type="ECO:0000313" key="12">
    <source>
        <dbReference type="Proteomes" id="UP000176191"/>
    </source>
</evidence>
<dbReference type="GO" id="GO:0005524">
    <property type="term" value="F:ATP binding"/>
    <property type="evidence" value="ECO:0007669"/>
    <property type="project" value="UniProtKB-KW"/>
</dbReference>
<dbReference type="Pfam" id="PF00271">
    <property type="entry name" value="Helicase_C"/>
    <property type="match status" value="1"/>
</dbReference>
<keyword evidence="4" id="KW-0067">ATP-binding</keyword>
<dbReference type="PROSITE" id="PS51194">
    <property type="entry name" value="HELICASE_CTER"/>
    <property type="match status" value="1"/>
</dbReference>
<feature type="domain" description="Helicase C-terminal" evidence="9">
    <location>
        <begin position="263"/>
        <end position="394"/>
    </location>
</feature>
<evidence type="ECO:0000259" key="9">
    <source>
        <dbReference type="PROSITE" id="PS51194"/>
    </source>
</evidence>
<dbReference type="Pfam" id="PF00270">
    <property type="entry name" value="DEAD"/>
    <property type="match status" value="1"/>
</dbReference>
<feature type="compositionally biased region" description="Gly residues" evidence="7">
    <location>
        <begin position="8"/>
        <end position="23"/>
    </location>
</feature>
<sequence>MRYNRQRGFGGGARGNSRSFGGGRNKIRYMRVDPRILVKKAEPVAINEYQPAHKFSEFPVTSVIQQNIVAKGYITPTPIQDQVIPEIMAGKDVVGLANTGTGKTAAYLIPLIDKIEKNASEKVLIIVPTRELAVQIMDEGKIFARGTRAYMTLVIGGVDINRQRRELSRSPRIVVGTPGRLKDLVERRAFNLNEFGTIVLDEVDRMLDMGFILDIRSLISRMKRERQSLFFSATMSDKAKIVAREFLHEPVVVQVATQRASENVNQDVVKVNGRNKIDLLHDLLIQPGFEKVLVFGRTKHGMEKLSRTLVERGFAATAIHGNKSQSQRQRALTAFRNNQVKILLATDVAARGLDIDSVTHVINYELPETYEDYIHRIGRTGRADKTGMALTFID</sequence>
<proteinExistence type="inferred from homology"/>
<evidence type="ECO:0000313" key="11">
    <source>
        <dbReference type="EMBL" id="OGD74832.1"/>
    </source>
</evidence>
<dbReference type="InterPro" id="IPR014014">
    <property type="entry name" value="RNA_helicase_DEAD_Q_motif"/>
</dbReference>
<evidence type="ECO:0008006" key="13">
    <source>
        <dbReference type="Google" id="ProtNLM"/>
    </source>
</evidence>
<evidence type="ECO:0000256" key="2">
    <source>
        <dbReference type="ARBA" id="ARBA00022801"/>
    </source>
</evidence>
<dbReference type="EMBL" id="MFAK01000024">
    <property type="protein sequence ID" value="OGD74832.1"/>
    <property type="molecule type" value="Genomic_DNA"/>
</dbReference>
<dbReference type="Proteomes" id="UP000176191">
    <property type="component" value="Unassembled WGS sequence"/>
</dbReference>